<keyword evidence="4" id="KW-1133">Transmembrane helix</keyword>
<protein>
    <submittedName>
        <fullName evidence="7">Uncharacterized protein</fullName>
    </submittedName>
</protein>
<dbReference type="EMBL" id="AFQF01001885">
    <property type="protein sequence ID" value="EGU83193.1"/>
    <property type="molecule type" value="Genomic_DNA"/>
</dbReference>
<dbReference type="OrthoDB" id="10251155at2759"/>
<feature type="compositionally biased region" description="Low complexity" evidence="6">
    <location>
        <begin position="332"/>
        <end position="341"/>
    </location>
</feature>
<reference evidence="7" key="1">
    <citation type="journal article" date="2012" name="Mol. Plant Microbe Interact.">
        <title>A highly conserved effector in Fusarium oxysporum is required for full virulence on Arabidopsis.</title>
        <authorList>
            <person name="Thatcher L.F."/>
            <person name="Gardiner D.M."/>
            <person name="Kazan K."/>
            <person name="Manners J."/>
        </authorList>
    </citation>
    <scope>NUCLEOTIDE SEQUENCE [LARGE SCALE GENOMIC DNA]</scope>
    <source>
        <strain evidence="7">Fo5176</strain>
    </source>
</reference>
<dbReference type="PANTHER" id="PTHR43791:SF13">
    <property type="entry name" value="MAJOR FACILITATOR SUPERFAMILY (MFS) PROFILE DOMAIN-CONTAINING PROTEIN"/>
    <property type="match status" value="1"/>
</dbReference>
<comment type="subcellular location">
    <subcellularLocation>
        <location evidence="1">Membrane</location>
        <topology evidence="1">Multi-pass membrane protein</topology>
    </subcellularLocation>
</comment>
<evidence type="ECO:0000256" key="6">
    <source>
        <dbReference type="SAM" id="MobiDB-lite"/>
    </source>
</evidence>
<keyword evidence="2" id="KW-0813">Transport</keyword>
<dbReference type="Gene3D" id="1.20.1250.20">
    <property type="entry name" value="MFS general substrate transporter like domains"/>
    <property type="match status" value="1"/>
</dbReference>
<gene>
    <name evidence="7" type="ORF">FOXB_06297</name>
</gene>
<evidence type="ECO:0000256" key="4">
    <source>
        <dbReference type="ARBA" id="ARBA00022989"/>
    </source>
</evidence>
<sequence length="437" mass="49867">MQPSSFISAEKQYATHIEGEAVVDEYLPLFPFLVNKSLEERQKIETKLKRKLDWVFLPVVTLMLLMGYLDRINVANARLAGMQDDLHMSDTMWSAGISLFYVGYIITQLPDTVYLAKGLPRWQMPAYVTAWLYIESSLYRWATSLPQELQVAPSSQPTHSYLANRHNLPARQLYLPYLTSLRVLSRMQPAHSGGSVTATLAVSFVARIFEDFLARDEIKVLAPISTRYCLISSMALVSVMPNKRLWDAVQPDLEILQLALTELSRRWRSAIGASKVLQNAINKRRQRNSSSTAVLRMDDKSSLEYFKMIDLGYCRIWSTLSQQMSSSPLATQEQIPEPIQPRQRRVSDRSVHGSRGGAGYGDISIRTCGELDSQRWLFIRTVDYITRHLHWTPVTGSQLMFLLSIPQFLELLLWNSLDVSLESSKHFINILSVQFPS</sequence>
<keyword evidence="5" id="KW-0472">Membrane</keyword>
<name>F9FIR8_FUSOF</name>
<dbReference type="GO" id="GO:0022857">
    <property type="term" value="F:transmembrane transporter activity"/>
    <property type="evidence" value="ECO:0007669"/>
    <property type="project" value="TreeGrafter"/>
</dbReference>
<dbReference type="GO" id="GO:0016020">
    <property type="term" value="C:membrane"/>
    <property type="evidence" value="ECO:0007669"/>
    <property type="project" value="UniProtKB-SubCell"/>
</dbReference>
<evidence type="ECO:0000256" key="5">
    <source>
        <dbReference type="ARBA" id="ARBA00023136"/>
    </source>
</evidence>
<comment type="caution">
    <text evidence="7">The sequence shown here is derived from an EMBL/GenBank/DDBJ whole genome shotgun (WGS) entry which is preliminary data.</text>
</comment>
<evidence type="ECO:0000256" key="1">
    <source>
        <dbReference type="ARBA" id="ARBA00004141"/>
    </source>
</evidence>
<accession>F9FIR8</accession>
<dbReference type="STRING" id="660025.F9FIR8"/>
<dbReference type="CDD" id="cd12148">
    <property type="entry name" value="fungal_TF_MHR"/>
    <property type="match status" value="1"/>
</dbReference>
<evidence type="ECO:0000256" key="2">
    <source>
        <dbReference type="ARBA" id="ARBA00022448"/>
    </source>
</evidence>
<dbReference type="PANTHER" id="PTHR43791">
    <property type="entry name" value="PERMEASE-RELATED"/>
    <property type="match status" value="1"/>
</dbReference>
<dbReference type="AlphaFoldDB" id="F9FIR8"/>
<feature type="region of interest" description="Disordered" evidence="6">
    <location>
        <begin position="329"/>
        <end position="355"/>
    </location>
</feature>
<dbReference type="InterPro" id="IPR036259">
    <property type="entry name" value="MFS_trans_sf"/>
</dbReference>
<organism evidence="7">
    <name type="scientific">Fusarium oxysporum (strain Fo5176)</name>
    <name type="common">Fusarium vascular wilt</name>
    <dbReference type="NCBI Taxonomy" id="660025"/>
    <lineage>
        <taxon>Eukaryota</taxon>
        <taxon>Fungi</taxon>
        <taxon>Dikarya</taxon>
        <taxon>Ascomycota</taxon>
        <taxon>Pezizomycotina</taxon>
        <taxon>Sordariomycetes</taxon>
        <taxon>Hypocreomycetidae</taxon>
        <taxon>Hypocreales</taxon>
        <taxon>Nectriaceae</taxon>
        <taxon>Fusarium</taxon>
        <taxon>Fusarium oxysporum species complex</taxon>
    </lineage>
</organism>
<proteinExistence type="predicted"/>
<keyword evidence="3" id="KW-0812">Transmembrane</keyword>
<evidence type="ECO:0000256" key="3">
    <source>
        <dbReference type="ARBA" id="ARBA00022692"/>
    </source>
</evidence>
<evidence type="ECO:0000313" key="7">
    <source>
        <dbReference type="EMBL" id="EGU83193.1"/>
    </source>
</evidence>
<dbReference type="SUPFAM" id="SSF103473">
    <property type="entry name" value="MFS general substrate transporter"/>
    <property type="match status" value="1"/>
</dbReference>